<proteinExistence type="predicted"/>
<dbReference type="Gene3D" id="3.40.50.1820">
    <property type="entry name" value="alpha/beta hydrolase"/>
    <property type="match status" value="1"/>
</dbReference>
<dbReference type="GO" id="GO:0016787">
    <property type="term" value="F:hydrolase activity"/>
    <property type="evidence" value="ECO:0007669"/>
    <property type="project" value="UniProtKB-KW"/>
</dbReference>
<evidence type="ECO:0000313" key="4">
    <source>
        <dbReference type="Proteomes" id="UP001060012"/>
    </source>
</evidence>
<reference evidence="3" key="1">
    <citation type="submission" date="2022-07" db="EMBL/GenBank/DDBJ databases">
        <title>Arcobacter roscoffensis sp. nov., a marine bacterium isolated from coastal seawater collected from Roscoff, France.</title>
        <authorList>
            <person name="Pascual J."/>
            <person name="Lepeaux C."/>
            <person name="Methner A."/>
            <person name="Overmann J."/>
        </authorList>
    </citation>
    <scope>NUCLEOTIDE SEQUENCE</scope>
    <source>
        <strain evidence="3">ARW1-2F2</strain>
    </source>
</reference>
<feature type="signal peptide" evidence="1">
    <location>
        <begin position="1"/>
        <end position="22"/>
    </location>
</feature>
<sequence>MNYIKFFKVGFLITLFTSVLYANESNCTSKGEDYIYVQNECLQLSSVETEDSDSLNIIVHGTWDRGTNTLGRYAPFAESLNMITDYTTVAVALPGYSNSTTNNFPSLDNDKIKNLAAKEDYVRFVAEVVKALKQKYKAQTVNFIGHSAGAMLGTTITGLYPDLIDNIALAGGRYDIHEVSKEKNLISAIDVIDKISKDTNILLIYGTEDKISKPEVTRNFYKLAKDKGLSVKLIEVKGAPHLDLDMHDTSVEAISELLDY</sequence>
<dbReference type="SUPFAM" id="SSF53474">
    <property type="entry name" value="alpha/beta-Hydrolases"/>
    <property type="match status" value="1"/>
</dbReference>
<gene>
    <name evidence="3" type="ORF">NJU99_12215</name>
</gene>
<dbReference type="Pfam" id="PF00561">
    <property type="entry name" value="Abhydrolase_1"/>
    <property type="match status" value="1"/>
</dbReference>
<protein>
    <submittedName>
        <fullName evidence="3">Alpha/beta fold hydrolase</fullName>
    </submittedName>
</protein>
<organism evidence="3 4">
    <name type="scientific">Arcobacter roscoffensis</name>
    <dbReference type="NCBI Taxonomy" id="2961520"/>
    <lineage>
        <taxon>Bacteria</taxon>
        <taxon>Pseudomonadati</taxon>
        <taxon>Campylobacterota</taxon>
        <taxon>Epsilonproteobacteria</taxon>
        <taxon>Campylobacterales</taxon>
        <taxon>Arcobacteraceae</taxon>
        <taxon>Arcobacter</taxon>
    </lineage>
</organism>
<keyword evidence="3" id="KW-0378">Hydrolase</keyword>
<evidence type="ECO:0000313" key="3">
    <source>
        <dbReference type="EMBL" id="UTJ06008.1"/>
    </source>
</evidence>
<dbReference type="EMBL" id="CP100595">
    <property type="protein sequence ID" value="UTJ06008.1"/>
    <property type="molecule type" value="Genomic_DNA"/>
</dbReference>
<dbReference type="InterPro" id="IPR029058">
    <property type="entry name" value="AB_hydrolase_fold"/>
</dbReference>
<keyword evidence="1" id="KW-0732">Signal</keyword>
<keyword evidence="4" id="KW-1185">Reference proteome</keyword>
<evidence type="ECO:0000256" key="1">
    <source>
        <dbReference type="SAM" id="SignalP"/>
    </source>
</evidence>
<feature type="domain" description="AB hydrolase-1" evidence="2">
    <location>
        <begin position="74"/>
        <end position="176"/>
    </location>
</feature>
<dbReference type="Proteomes" id="UP001060012">
    <property type="component" value="Chromosome"/>
</dbReference>
<dbReference type="RefSeq" id="WP_254576189.1">
    <property type="nucleotide sequence ID" value="NZ_CP100595.1"/>
</dbReference>
<accession>A0ABY5E5K0</accession>
<dbReference type="InterPro" id="IPR000073">
    <property type="entry name" value="AB_hydrolase_1"/>
</dbReference>
<evidence type="ECO:0000259" key="2">
    <source>
        <dbReference type="Pfam" id="PF00561"/>
    </source>
</evidence>
<feature type="chain" id="PRO_5045346515" evidence="1">
    <location>
        <begin position="23"/>
        <end position="260"/>
    </location>
</feature>
<name>A0ABY5E5K0_9BACT</name>